<comment type="caution">
    <text evidence="2">The sequence shown here is derived from an EMBL/GenBank/DDBJ whole genome shotgun (WGS) entry which is preliminary data.</text>
</comment>
<dbReference type="PROSITE" id="PS50181">
    <property type="entry name" value="FBOX"/>
    <property type="match status" value="1"/>
</dbReference>
<dbReference type="AlphaFoldDB" id="A0AAD6CNJ0"/>
<dbReference type="InterPro" id="IPR001810">
    <property type="entry name" value="F-box_dom"/>
</dbReference>
<protein>
    <recommendedName>
        <fullName evidence="1">F-box domain-containing protein</fullName>
    </recommendedName>
</protein>
<evidence type="ECO:0000313" key="2">
    <source>
        <dbReference type="EMBL" id="KAJ5532163.1"/>
    </source>
</evidence>
<dbReference type="SMART" id="SM00256">
    <property type="entry name" value="FBOX"/>
    <property type="match status" value="1"/>
</dbReference>
<dbReference type="SUPFAM" id="SSF81383">
    <property type="entry name" value="F-box domain"/>
    <property type="match status" value="1"/>
</dbReference>
<proteinExistence type="predicted"/>
<dbReference type="Proteomes" id="UP001220324">
    <property type="component" value="Unassembled WGS sequence"/>
</dbReference>
<dbReference type="Gene3D" id="1.20.1280.50">
    <property type="match status" value="1"/>
</dbReference>
<reference evidence="2 3" key="1">
    <citation type="journal article" date="2023" name="IMA Fungus">
        <title>Comparative genomic study of the Penicillium genus elucidates a diverse pangenome and 15 lateral gene transfer events.</title>
        <authorList>
            <person name="Petersen C."/>
            <person name="Sorensen T."/>
            <person name="Nielsen M.R."/>
            <person name="Sondergaard T.E."/>
            <person name="Sorensen J.L."/>
            <person name="Fitzpatrick D.A."/>
            <person name="Frisvad J.C."/>
            <person name="Nielsen K.L."/>
        </authorList>
    </citation>
    <scope>NUCLEOTIDE SEQUENCE [LARGE SCALE GENOMIC DNA]</scope>
    <source>
        <strain evidence="2 3">IBT 35679</strain>
    </source>
</reference>
<keyword evidence="3" id="KW-1185">Reference proteome</keyword>
<dbReference type="CDD" id="cd09917">
    <property type="entry name" value="F-box_SF"/>
    <property type="match status" value="1"/>
</dbReference>
<feature type="domain" description="F-box" evidence="1">
    <location>
        <begin position="50"/>
        <end position="100"/>
    </location>
</feature>
<gene>
    <name evidence="2" type="ORF">N7494_008715</name>
</gene>
<evidence type="ECO:0000313" key="3">
    <source>
        <dbReference type="Proteomes" id="UP001220324"/>
    </source>
</evidence>
<accession>A0AAD6CNJ0</accession>
<organism evidence="2 3">
    <name type="scientific">Penicillium frequentans</name>
    <dbReference type="NCBI Taxonomy" id="3151616"/>
    <lineage>
        <taxon>Eukaryota</taxon>
        <taxon>Fungi</taxon>
        <taxon>Dikarya</taxon>
        <taxon>Ascomycota</taxon>
        <taxon>Pezizomycotina</taxon>
        <taxon>Eurotiomycetes</taxon>
        <taxon>Eurotiomycetidae</taxon>
        <taxon>Eurotiales</taxon>
        <taxon>Aspergillaceae</taxon>
        <taxon>Penicillium</taxon>
    </lineage>
</organism>
<dbReference type="EMBL" id="JAQIZZ010000007">
    <property type="protein sequence ID" value="KAJ5532163.1"/>
    <property type="molecule type" value="Genomic_DNA"/>
</dbReference>
<evidence type="ECO:0000259" key="1">
    <source>
        <dbReference type="PROSITE" id="PS50181"/>
    </source>
</evidence>
<dbReference type="Pfam" id="PF12937">
    <property type="entry name" value="F-box-like"/>
    <property type="match status" value="1"/>
</dbReference>
<name>A0AAD6CNJ0_9EURO</name>
<sequence>MDHHAQSILAQFDGLSPQNRQLVYNGILDHLRRSEWREVKLRADRINFEYDLLGKLPLEIVAMVAEHLNIADLILLQRVSRQWRRVLSSPMVQSAAIRATVGSDVPVLDSKQVIQKRLRLERAKRVKSIHLPFSPIEHNNTPRSIREVGYSHGIYAQLDTHSGLTFTSIILLHLRNGKEARLTTENREDLVELRISKSLIAAISTRAYCHVWDLDTHEYRSFRISSLDFEHFLVHGRNVAFGYRGSVIHWGWKSSIARHVPIKTRIVLLALHPLEDQFTIVRFSEEVFAGDELIEIDGPSCQVHVEEYTTDDANGFYCSLSQDQNFSLIEPGDIHDLFHAQEIYEGQSSNLLVRLRPSTGTKPRQFFSLEGDEVMVHTLPALPSGNIVCVGQDLTYFSGGYKMVIMESKYRRHARLSNVMSDCQYPIQREVEGPSCSKMFADQEFAIFFNGQSSEIWGFDETWNPAEWPIWPNP</sequence>
<dbReference type="InterPro" id="IPR036047">
    <property type="entry name" value="F-box-like_dom_sf"/>
</dbReference>